<gene>
    <name evidence="1" type="ORF">TSUD_336070</name>
</gene>
<dbReference type="Proteomes" id="UP000242715">
    <property type="component" value="Unassembled WGS sequence"/>
</dbReference>
<protein>
    <submittedName>
        <fullName evidence="1">Uncharacterized protein</fullName>
    </submittedName>
</protein>
<keyword evidence="2" id="KW-1185">Reference proteome</keyword>
<dbReference type="EMBL" id="DF973197">
    <property type="protein sequence ID" value="GAU19321.1"/>
    <property type="molecule type" value="Genomic_DNA"/>
</dbReference>
<evidence type="ECO:0000313" key="1">
    <source>
        <dbReference type="EMBL" id="GAU19321.1"/>
    </source>
</evidence>
<reference evidence="2" key="1">
    <citation type="journal article" date="2017" name="Front. Plant Sci.">
        <title>Climate Clever Clovers: New Paradigm to Reduce the Environmental Footprint of Ruminants by Breeding Low Methanogenic Forages Utilizing Haplotype Variation.</title>
        <authorList>
            <person name="Kaur P."/>
            <person name="Appels R."/>
            <person name="Bayer P.E."/>
            <person name="Keeble-Gagnere G."/>
            <person name="Wang J."/>
            <person name="Hirakawa H."/>
            <person name="Shirasawa K."/>
            <person name="Vercoe P."/>
            <person name="Stefanova K."/>
            <person name="Durmic Z."/>
            <person name="Nichols P."/>
            <person name="Revell C."/>
            <person name="Isobe S.N."/>
            <person name="Edwards D."/>
            <person name="Erskine W."/>
        </authorList>
    </citation>
    <scope>NUCLEOTIDE SEQUENCE [LARGE SCALE GENOMIC DNA]</scope>
    <source>
        <strain evidence="2">cv. Daliak</strain>
    </source>
</reference>
<dbReference type="AlphaFoldDB" id="A0A2Z6LS69"/>
<sequence>MTRRKRMRRRRKMMLSLEAPINVCFPNDQPQTQVIAWRSWYLTEAGKNGGFGADDFDADENASEIARAMDEEFEKNIELAAKTQALRDFVEAHPDAIDEDEESSSDEDKLPAKKQALLDFIYSFPIASDDDEDKLAAKKQAMIYFIKTLPVLSDDNEESSSYGDMLAAKKQVLLDFVDAHLSGDCSGLVSFSL</sequence>
<name>A0A2Z6LS69_TRISU</name>
<proteinExistence type="predicted"/>
<evidence type="ECO:0000313" key="2">
    <source>
        <dbReference type="Proteomes" id="UP000242715"/>
    </source>
</evidence>
<organism evidence="1 2">
    <name type="scientific">Trifolium subterraneum</name>
    <name type="common">Subterranean clover</name>
    <dbReference type="NCBI Taxonomy" id="3900"/>
    <lineage>
        <taxon>Eukaryota</taxon>
        <taxon>Viridiplantae</taxon>
        <taxon>Streptophyta</taxon>
        <taxon>Embryophyta</taxon>
        <taxon>Tracheophyta</taxon>
        <taxon>Spermatophyta</taxon>
        <taxon>Magnoliopsida</taxon>
        <taxon>eudicotyledons</taxon>
        <taxon>Gunneridae</taxon>
        <taxon>Pentapetalae</taxon>
        <taxon>rosids</taxon>
        <taxon>fabids</taxon>
        <taxon>Fabales</taxon>
        <taxon>Fabaceae</taxon>
        <taxon>Papilionoideae</taxon>
        <taxon>50 kb inversion clade</taxon>
        <taxon>NPAAA clade</taxon>
        <taxon>Hologalegina</taxon>
        <taxon>IRL clade</taxon>
        <taxon>Trifolieae</taxon>
        <taxon>Trifolium</taxon>
    </lineage>
</organism>
<accession>A0A2Z6LS69</accession>